<reference evidence="2" key="2">
    <citation type="journal article" date="2020" name="Nat. Commun.">
        <title>Large-scale genome sequencing of mycorrhizal fungi provides insights into the early evolution of symbiotic traits.</title>
        <authorList>
            <person name="Miyauchi S."/>
            <person name="Kiss E."/>
            <person name="Kuo A."/>
            <person name="Drula E."/>
            <person name="Kohler A."/>
            <person name="Sanchez-Garcia M."/>
            <person name="Morin E."/>
            <person name="Andreopoulos B."/>
            <person name="Barry K.W."/>
            <person name="Bonito G."/>
            <person name="Buee M."/>
            <person name="Carver A."/>
            <person name="Chen C."/>
            <person name="Cichocki N."/>
            <person name="Clum A."/>
            <person name="Culley D."/>
            <person name="Crous P.W."/>
            <person name="Fauchery L."/>
            <person name="Girlanda M."/>
            <person name="Hayes R.D."/>
            <person name="Keri Z."/>
            <person name="LaButti K."/>
            <person name="Lipzen A."/>
            <person name="Lombard V."/>
            <person name="Magnuson J."/>
            <person name="Maillard F."/>
            <person name="Murat C."/>
            <person name="Nolan M."/>
            <person name="Ohm R.A."/>
            <person name="Pangilinan J."/>
            <person name="Pereira M.F."/>
            <person name="Perotto S."/>
            <person name="Peter M."/>
            <person name="Pfister S."/>
            <person name="Riley R."/>
            <person name="Sitrit Y."/>
            <person name="Stielow J.B."/>
            <person name="Szollosi G."/>
            <person name="Zifcakova L."/>
            <person name="Stursova M."/>
            <person name="Spatafora J.W."/>
            <person name="Tedersoo L."/>
            <person name="Vaario L.M."/>
            <person name="Yamada A."/>
            <person name="Yan M."/>
            <person name="Wang P."/>
            <person name="Xu J."/>
            <person name="Bruns T."/>
            <person name="Baldrian P."/>
            <person name="Vilgalys R."/>
            <person name="Dunand C."/>
            <person name="Henrissat B."/>
            <person name="Grigoriev I.V."/>
            <person name="Hibbett D."/>
            <person name="Nagy L.G."/>
            <person name="Martin F.M."/>
        </authorList>
    </citation>
    <scope>NUCLEOTIDE SEQUENCE</scope>
    <source>
        <strain evidence="2">BED1</strain>
    </source>
</reference>
<evidence type="ECO:0000313" key="3">
    <source>
        <dbReference type="Proteomes" id="UP001194468"/>
    </source>
</evidence>
<dbReference type="GO" id="GO:0070492">
    <property type="term" value="F:oligosaccharide binding"/>
    <property type="evidence" value="ECO:0007669"/>
    <property type="project" value="TreeGrafter"/>
</dbReference>
<dbReference type="GO" id="GO:0030247">
    <property type="term" value="F:polysaccharide binding"/>
    <property type="evidence" value="ECO:0007669"/>
    <property type="project" value="TreeGrafter"/>
</dbReference>
<dbReference type="Pfam" id="PF09458">
    <property type="entry name" value="H_lectin"/>
    <property type="match status" value="3"/>
</dbReference>
<dbReference type="AlphaFoldDB" id="A0AAD4BHE2"/>
<sequence>MPTLREFNTGSVRPWHKPQPDTHAILNFPRPLAAPSRIAHGFRQLDIGCNANIRARSRVQKITESHVDCHISTWADTTLYNGIDHVLALAPEDQDLLTGEHMRNLLTNPHDPASVRINFECPFSSPPKVVVFFNLIALDKHRNWRLRTTATSIDANGFTLNIETWADTILYVAQACWIAYPANRKQIFSRSVNTTEVRHWSQPRLEQSKKIMFDSVVFSKDPFVFVALNSIDIGHTANLRIKAYVNGVSRTGLVWHIDAWADTILYSAGASIIAFN</sequence>
<dbReference type="GO" id="GO:0098609">
    <property type="term" value="P:cell-cell adhesion"/>
    <property type="evidence" value="ECO:0007669"/>
    <property type="project" value="TreeGrafter"/>
</dbReference>
<dbReference type="InterPro" id="IPR052487">
    <property type="entry name" value="Galactose-binding_lectin"/>
</dbReference>
<dbReference type="GO" id="GO:0046871">
    <property type="term" value="F:N-acetylgalactosamine binding"/>
    <property type="evidence" value="ECO:0007669"/>
    <property type="project" value="TreeGrafter"/>
</dbReference>
<organism evidence="2 3">
    <name type="scientific">Boletus edulis BED1</name>
    <dbReference type="NCBI Taxonomy" id="1328754"/>
    <lineage>
        <taxon>Eukaryota</taxon>
        <taxon>Fungi</taxon>
        <taxon>Dikarya</taxon>
        <taxon>Basidiomycota</taxon>
        <taxon>Agaricomycotina</taxon>
        <taxon>Agaricomycetes</taxon>
        <taxon>Agaricomycetidae</taxon>
        <taxon>Boletales</taxon>
        <taxon>Boletineae</taxon>
        <taxon>Boletaceae</taxon>
        <taxon>Boletoideae</taxon>
        <taxon>Boletus</taxon>
    </lineage>
</organism>
<dbReference type="Gene3D" id="2.60.40.2080">
    <property type="match status" value="3"/>
</dbReference>
<name>A0AAD4BHE2_BOLED</name>
<reference evidence="2" key="1">
    <citation type="submission" date="2019-10" db="EMBL/GenBank/DDBJ databases">
        <authorList>
            <consortium name="DOE Joint Genome Institute"/>
            <person name="Kuo A."/>
            <person name="Miyauchi S."/>
            <person name="Kiss E."/>
            <person name="Drula E."/>
            <person name="Kohler A."/>
            <person name="Sanchez-Garcia M."/>
            <person name="Andreopoulos B."/>
            <person name="Barry K.W."/>
            <person name="Bonito G."/>
            <person name="Buee M."/>
            <person name="Carver A."/>
            <person name="Chen C."/>
            <person name="Cichocki N."/>
            <person name="Clum A."/>
            <person name="Culley D."/>
            <person name="Crous P.W."/>
            <person name="Fauchery L."/>
            <person name="Girlanda M."/>
            <person name="Hayes R."/>
            <person name="Keri Z."/>
            <person name="LaButti K."/>
            <person name="Lipzen A."/>
            <person name="Lombard V."/>
            <person name="Magnuson J."/>
            <person name="Maillard F."/>
            <person name="Morin E."/>
            <person name="Murat C."/>
            <person name="Nolan M."/>
            <person name="Ohm R."/>
            <person name="Pangilinan J."/>
            <person name="Pereira M."/>
            <person name="Perotto S."/>
            <person name="Peter M."/>
            <person name="Riley R."/>
            <person name="Sitrit Y."/>
            <person name="Stielow B."/>
            <person name="Szollosi G."/>
            <person name="Zifcakova L."/>
            <person name="Stursova M."/>
            <person name="Spatafora J.W."/>
            <person name="Tedersoo L."/>
            <person name="Vaario L.-M."/>
            <person name="Yamada A."/>
            <person name="Yan M."/>
            <person name="Wang P."/>
            <person name="Xu J."/>
            <person name="Bruns T."/>
            <person name="Baldrian P."/>
            <person name="Vilgalys R."/>
            <person name="Henrissat B."/>
            <person name="Grigoriev I.V."/>
            <person name="Hibbett D."/>
            <person name="Nagy L.G."/>
            <person name="Martin F.M."/>
        </authorList>
    </citation>
    <scope>NUCLEOTIDE SEQUENCE</scope>
    <source>
        <strain evidence="2">BED1</strain>
    </source>
</reference>
<dbReference type="PANTHER" id="PTHR46938">
    <property type="entry name" value="DISCOIDIN-1 SUBUNIT A-RELATED-RELATED"/>
    <property type="match status" value="1"/>
</dbReference>
<feature type="domain" description="H-type lectin" evidence="1">
    <location>
        <begin position="27"/>
        <end position="81"/>
    </location>
</feature>
<evidence type="ECO:0000259" key="1">
    <source>
        <dbReference type="Pfam" id="PF09458"/>
    </source>
</evidence>
<dbReference type="InterPro" id="IPR019019">
    <property type="entry name" value="H-type_lectin_domain"/>
</dbReference>
<feature type="domain" description="H-type lectin" evidence="1">
    <location>
        <begin position="209"/>
        <end position="275"/>
    </location>
</feature>
<gene>
    <name evidence="2" type="ORF">L210DRAFT_3487905</name>
</gene>
<dbReference type="EMBL" id="WHUW01000054">
    <property type="protein sequence ID" value="KAF8431005.1"/>
    <property type="molecule type" value="Genomic_DNA"/>
</dbReference>
<protein>
    <recommendedName>
        <fullName evidence="1">H-type lectin domain-containing protein</fullName>
    </recommendedName>
</protein>
<dbReference type="Proteomes" id="UP001194468">
    <property type="component" value="Unassembled WGS sequence"/>
</dbReference>
<dbReference type="GO" id="GO:0009986">
    <property type="term" value="C:cell surface"/>
    <property type="evidence" value="ECO:0007669"/>
    <property type="project" value="TreeGrafter"/>
</dbReference>
<accession>A0AAD4BHE2</accession>
<evidence type="ECO:0000313" key="2">
    <source>
        <dbReference type="EMBL" id="KAF8431005.1"/>
    </source>
</evidence>
<comment type="caution">
    <text evidence="2">The sequence shown here is derived from an EMBL/GenBank/DDBJ whole genome shotgun (WGS) entry which is preliminary data.</text>
</comment>
<dbReference type="InterPro" id="IPR037221">
    <property type="entry name" value="H-type_lectin_dom_sf"/>
</dbReference>
<proteinExistence type="predicted"/>
<dbReference type="GO" id="GO:0098636">
    <property type="term" value="C:protein complex involved in cell adhesion"/>
    <property type="evidence" value="ECO:0007669"/>
    <property type="project" value="TreeGrafter"/>
</dbReference>
<feature type="domain" description="H-type lectin" evidence="1">
    <location>
        <begin position="115"/>
        <end position="180"/>
    </location>
</feature>
<keyword evidence="3" id="KW-1185">Reference proteome</keyword>
<dbReference type="SUPFAM" id="SSF141086">
    <property type="entry name" value="Agglutinin HPA-like"/>
    <property type="match status" value="3"/>
</dbReference>